<feature type="region of interest" description="Disordered" evidence="5">
    <location>
        <begin position="100"/>
        <end position="121"/>
    </location>
</feature>
<dbReference type="InterPro" id="IPR006207">
    <property type="entry name" value="Cys_knot_C"/>
</dbReference>
<comment type="caution">
    <text evidence="4">Lacks conserved residue(s) required for the propagation of feature annotation.</text>
</comment>
<sequence>MSPLCVLGIPKTLCNVTTTPVYVESQGCKSAGPVNITSCSGACGTSSFFSAEMSSLQHTCSCCQELATSEQRIQLSCPDNTEITYTYTHIDACGCIKTECSAPGNGATTSPASSKPRRRKR</sequence>
<dbReference type="Proteomes" id="UP000257200">
    <property type="component" value="Unplaced"/>
</dbReference>
<feature type="disulfide bond" evidence="4">
    <location>
        <begin position="28"/>
        <end position="77"/>
    </location>
</feature>
<dbReference type="InterPro" id="IPR006208">
    <property type="entry name" value="Glyco_hormone_CN"/>
</dbReference>
<keyword evidence="3 4" id="KW-1015">Disulfide bond</keyword>
<evidence type="ECO:0000256" key="3">
    <source>
        <dbReference type="ARBA" id="ARBA00023157"/>
    </source>
</evidence>
<evidence type="ECO:0000256" key="2">
    <source>
        <dbReference type="ARBA" id="ARBA00022525"/>
    </source>
</evidence>
<dbReference type="Ensembl" id="ENSAPOT00000005975.1">
    <property type="protein sequence ID" value="ENSAPOP00000006835.1"/>
    <property type="gene ID" value="ENSAPOG00000008706.1"/>
</dbReference>
<dbReference type="PROSITE" id="PS01185">
    <property type="entry name" value="CTCK_1"/>
    <property type="match status" value="1"/>
</dbReference>
<dbReference type="Gene3D" id="2.10.90.10">
    <property type="entry name" value="Cystine-knot cytokines"/>
    <property type="match status" value="1"/>
</dbReference>
<protein>
    <recommendedName>
        <fullName evidence="6">CTCK domain-containing protein</fullName>
    </recommendedName>
</protein>
<dbReference type="SMART" id="SM00041">
    <property type="entry name" value="CT"/>
    <property type="match status" value="1"/>
</dbReference>
<dbReference type="GO" id="GO:0031012">
    <property type="term" value="C:extracellular matrix"/>
    <property type="evidence" value="ECO:0007669"/>
    <property type="project" value="TreeGrafter"/>
</dbReference>
<evidence type="ECO:0000256" key="5">
    <source>
        <dbReference type="SAM" id="MobiDB-lite"/>
    </source>
</evidence>
<dbReference type="STRING" id="80966.ENSAPOP00000006835"/>
<dbReference type="PANTHER" id="PTHR11339">
    <property type="entry name" value="EXTRACELLULAR MATRIX GLYCOPROTEIN RELATED"/>
    <property type="match status" value="1"/>
</dbReference>
<dbReference type="InterPro" id="IPR029034">
    <property type="entry name" value="Cystine-knot_cytokine"/>
</dbReference>
<dbReference type="GO" id="GO:0005615">
    <property type="term" value="C:extracellular space"/>
    <property type="evidence" value="ECO:0007669"/>
    <property type="project" value="TreeGrafter"/>
</dbReference>
<dbReference type="GeneTree" id="ENSGT01150000287025"/>
<evidence type="ECO:0000256" key="1">
    <source>
        <dbReference type="ARBA" id="ARBA00004613"/>
    </source>
</evidence>
<dbReference type="PROSITE" id="PS01225">
    <property type="entry name" value="CTCK_2"/>
    <property type="match status" value="1"/>
</dbReference>
<proteinExistence type="predicted"/>
<reference evidence="7" key="2">
    <citation type="submission" date="2025-09" db="UniProtKB">
        <authorList>
            <consortium name="Ensembl"/>
        </authorList>
    </citation>
    <scope>IDENTIFICATION</scope>
</reference>
<feature type="domain" description="CTCK" evidence="6">
    <location>
        <begin position="14"/>
        <end position="101"/>
    </location>
</feature>
<keyword evidence="8" id="KW-1185">Reference proteome</keyword>
<feature type="disulfide bond" evidence="4">
    <location>
        <begin position="39"/>
        <end position="93"/>
    </location>
</feature>
<name>A0A3Q1FIW1_9TELE</name>
<organism evidence="7 8">
    <name type="scientific">Acanthochromis polyacanthus</name>
    <name type="common">spiny chromis</name>
    <dbReference type="NCBI Taxonomy" id="80966"/>
    <lineage>
        <taxon>Eukaryota</taxon>
        <taxon>Metazoa</taxon>
        <taxon>Chordata</taxon>
        <taxon>Craniata</taxon>
        <taxon>Vertebrata</taxon>
        <taxon>Euteleostomi</taxon>
        <taxon>Actinopterygii</taxon>
        <taxon>Neopterygii</taxon>
        <taxon>Teleostei</taxon>
        <taxon>Neoteleostei</taxon>
        <taxon>Acanthomorphata</taxon>
        <taxon>Ovalentaria</taxon>
        <taxon>Pomacentridae</taxon>
        <taxon>Acanthochromis</taxon>
    </lineage>
</organism>
<feature type="disulfide bond" evidence="4">
    <location>
        <begin position="43"/>
        <end position="95"/>
    </location>
</feature>
<dbReference type="PANTHER" id="PTHR11339:SF386">
    <property type="entry name" value="HEMOLECTIN, ISOFORM A"/>
    <property type="match status" value="1"/>
</dbReference>
<dbReference type="Pfam" id="PF00007">
    <property type="entry name" value="Cys_knot"/>
    <property type="match status" value="1"/>
</dbReference>
<accession>A0A3Q1FIW1</accession>
<evidence type="ECO:0000313" key="7">
    <source>
        <dbReference type="Ensembl" id="ENSAPOP00000006835.1"/>
    </source>
</evidence>
<keyword evidence="2" id="KW-0964">Secreted</keyword>
<dbReference type="InParanoid" id="A0A3Q1FIW1"/>
<dbReference type="AlphaFoldDB" id="A0A3Q1FIW1"/>
<evidence type="ECO:0000259" key="6">
    <source>
        <dbReference type="PROSITE" id="PS01225"/>
    </source>
</evidence>
<evidence type="ECO:0000313" key="8">
    <source>
        <dbReference type="Proteomes" id="UP000257200"/>
    </source>
</evidence>
<dbReference type="InterPro" id="IPR050780">
    <property type="entry name" value="Mucin_vWF_Thrombospondin_sf"/>
</dbReference>
<dbReference type="SUPFAM" id="SSF57501">
    <property type="entry name" value="Cystine-knot cytokines"/>
    <property type="match status" value="1"/>
</dbReference>
<reference evidence="7" key="1">
    <citation type="submission" date="2025-08" db="UniProtKB">
        <authorList>
            <consortium name="Ensembl"/>
        </authorList>
    </citation>
    <scope>IDENTIFICATION</scope>
</reference>
<comment type="subcellular location">
    <subcellularLocation>
        <location evidence="1">Secreted</location>
    </subcellularLocation>
</comment>
<evidence type="ECO:0000256" key="4">
    <source>
        <dbReference type="PROSITE-ProRule" id="PRU00039"/>
    </source>
</evidence>